<sequence>VIATSVLVGCENDVTPLSSEDSVESWLDVRLTGTLEGSSALLFQVIGGPVDSVSSDKHTVFYSEQTSNELQVLLVGELTSDVVARVWVPDPSLSERYSAVLEQSATTEGFEQQSVTGYSLDLETATNR</sequence>
<dbReference type="AlphaFoldDB" id="A0A382FVT3"/>
<feature type="non-terminal residue" evidence="1">
    <location>
        <position position="1"/>
    </location>
</feature>
<reference evidence="1" key="1">
    <citation type="submission" date="2018-05" db="EMBL/GenBank/DDBJ databases">
        <authorList>
            <person name="Lanie J.A."/>
            <person name="Ng W.-L."/>
            <person name="Kazmierczak K.M."/>
            <person name="Andrzejewski T.M."/>
            <person name="Davidsen T.M."/>
            <person name="Wayne K.J."/>
            <person name="Tettelin H."/>
            <person name="Glass J.I."/>
            <person name="Rusch D."/>
            <person name="Podicherti R."/>
            <person name="Tsui H.-C.T."/>
            <person name="Winkler M.E."/>
        </authorList>
    </citation>
    <scope>NUCLEOTIDE SEQUENCE</scope>
</reference>
<name>A0A382FVT3_9ZZZZ</name>
<dbReference type="EMBL" id="UINC01052178">
    <property type="protein sequence ID" value="SVB67206.1"/>
    <property type="molecule type" value="Genomic_DNA"/>
</dbReference>
<evidence type="ECO:0000313" key="1">
    <source>
        <dbReference type="EMBL" id="SVB67206.1"/>
    </source>
</evidence>
<organism evidence="1">
    <name type="scientific">marine metagenome</name>
    <dbReference type="NCBI Taxonomy" id="408172"/>
    <lineage>
        <taxon>unclassified sequences</taxon>
        <taxon>metagenomes</taxon>
        <taxon>ecological metagenomes</taxon>
    </lineage>
</organism>
<protein>
    <submittedName>
        <fullName evidence="1">Uncharacterized protein</fullName>
    </submittedName>
</protein>
<proteinExistence type="predicted"/>
<accession>A0A382FVT3</accession>
<gene>
    <name evidence="1" type="ORF">METZ01_LOCUS220060</name>
</gene>